<comment type="caution">
    <text evidence="2">The sequence shown here is derived from an EMBL/GenBank/DDBJ whole genome shotgun (WGS) entry which is preliminary data.</text>
</comment>
<evidence type="ECO:0000256" key="1">
    <source>
        <dbReference type="SAM" id="SignalP"/>
    </source>
</evidence>
<reference evidence="2 3" key="1">
    <citation type="journal article" date="2016" name="Genome Biol. Evol.">
        <title>Gene Family Evolution Reflects Adaptation to Soil Environmental Stressors in the Genome of the Collembolan Orchesella cincta.</title>
        <authorList>
            <person name="Faddeeva-Vakhrusheva A."/>
            <person name="Derks M.F."/>
            <person name="Anvar S.Y."/>
            <person name="Agamennone V."/>
            <person name="Suring W."/>
            <person name="Smit S."/>
            <person name="van Straalen N.M."/>
            <person name="Roelofs D."/>
        </authorList>
    </citation>
    <scope>NUCLEOTIDE SEQUENCE [LARGE SCALE GENOMIC DNA]</scope>
    <source>
        <tissue evidence="2">Mixed pool</tissue>
    </source>
</reference>
<dbReference type="AlphaFoldDB" id="A0A1D2MBX5"/>
<protein>
    <submittedName>
        <fullName evidence="2">Uncharacterized protein</fullName>
    </submittedName>
</protein>
<keyword evidence="3" id="KW-1185">Reference proteome</keyword>
<accession>A0A1D2MBX5</accession>
<evidence type="ECO:0000313" key="3">
    <source>
        <dbReference type="Proteomes" id="UP000094527"/>
    </source>
</evidence>
<feature type="chain" id="PRO_5008903777" evidence="1">
    <location>
        <begin position="17"/>
        <end position="132"/>
    </location>
</feature>
<organism evidence="2 3">
    <name type="scientific">Orchesella cincta</name>
    <name type="common">Springtail</name>
    <name type="synonym">Podura cincta</name>
    <dbReference type="NCBI Taxonomy" id="48709"/>
    <lineage>
        <taxon>Eukaryota</taxon>
        <taxon>Metazoa</taxon>
        <taxon>Ecdysozoa</taxon>
        <taxon>Arthropoda</taxon>
        <taxon>Hexapoda</taxon>
        <taxon>Collembola</taxon>
        <taxon>Entomobryomorpha</taxon>
        <taxon>Entomobryoidea</taxon>
        <taxon>Orchesellidae</taxon>
        <taxon>Orchesellinae</taxon>
        <taxon>Orchesella</taxon>
    </lineage>
</organism>
<proteinExistence type="predicted"/>
<dbReference type="EMBL" id="LJIJ01001940">
    <property type="protein sequence ID" value="ODM90485.1"/>
    <property type="molecule type" value="Genomic_DNA"/>
</dbReference>
<sequence>MYRAVILTTLFTLAAAQYFYPISDDDGNYIELVRIPRAARNQPSMYPSGPLPPRVGAPGGIPSQPSTQTGMAHQMIGYEPIASGSKRNLSSPPSPMDTVIITDMIYVDLWRIHRSWGAFGWYTDHPVHSYGH</sequence>
<feature type="signal peptide" evidence="1">
    <location>
        <begin position="1"/>
        <end position="16"/>
    </location>
</feature>
<dbReference type="OrthoDB" id="6368886at2759"/>
<keyword evidence="1" id="KW-0732">Signal</keyword>
<dbReference type="Proteomes" id="UP000094527">
    <property type="component" value="Unassembled WGS sequence"/>
</dbReference>
<name>A0A1D2MBX5_ORCCI</name>
<evidence type="ECO:0000313" key="2">
    <source>
        <dbReference type="EMBL" id="ODM90485.1"/>
    </source>
</evidence>
<gene>
    <name evidence="2" type="ORF">Ocin01_16194</name>
</gene>